<feature type="chain" id="PRO_5016654092" evidence="1">
    <location>
        <begin position="24"/>
        <end position="339"/>
    </location>
</feature>
<dbReference type="AlphaFoldDB" id="A0A367ZF91"/>
<dbReference type="EMBL" id="QOQW01000036">
    <property type="protein sequence ID" value="RCK76011.1"/>
    <property type="molecule type" value="Genomic_DNA"/>
</dbReference>
<accession>A0A367ZF91</accession>
<evidence type="ECO:0000256" key="1">
    <source>
        <dbReference type="SAM" id="SignalP"/>
    </source>
</evidence>
<organism evidence="2 3">
    <name type="scientific">Candidatus Ozemobacter sibiricus</name>
    <dbReference type="NCBI Taxonomy" id="2268124"/>
    <lineage>
        <taxon>Bacteria</taxon>
        <taxon>Candidatus Ozemobacteria</taxon>
        <taxon>Candidatus Ozemobacterales</taxon>
        <taxon>Candidatus Ozemobacteraceae</taxon>
        <taxon>Candidatus Ozemobacter</taxon>
    </lineage>
</organism>
<sequence length="339" mass="36404">MTRMLLAILGLAWWMGAGSPAAAMPPAIRFPDWYKTSALVTAWNPATRELRVTVRVEAPIGPIADLAVEVVWPAGFTGRTPRRTLDRLPAGQSWAAEFVAEAPASFDGWFEVVATGRPDRQALQAHIEQPGAYAASAKAVLLAELANLAKPLPIGFCSPLSIEAQLAATVPRAFLPLPLWPVAGRRLHLWAPAVAFTDPAVQQRFAEWQAAVLAQQATPSRQAGTALLAALGGTEPYEVKPAAEQPPIALHPEMARQLVQMSIEALQSLESPPPVLAKQVEALRAAPPSFTDGFRAANLGVLLAAQGATTVASTAWQLALERWPAWNLVREWQDSLGRK</sequence>
<feature type="signal peptide" evidence="1">
    <location>
        <begin position="1"/>
        <end position="23"/>
    </location>
</feature>
<protein>
    <submittedName>
        <fullName evidence="2">Uncharacterized protein</fullName>
    </submittedName>
</protein>
<gene>
    <name evidence="2" type="ORF">OZSIB_3358</name>
</gene>
<name>A0A367ZF91_9BACT</name>
<evidence type="ECO:0000313" key="3">
    <source>
        <dbReference type="Proteomes" id="UP000252355"/>
    </source>
</evidence>
<dbReference type="Proteomes" id="UP000252355">
    <property type="component" value="Unassembled WGS sequence"/>
</dbReference>
<keyword evidence="1" id="KW-0732">Signal</keyword>
<reference evidence="2 3" key="1">
    <citation type="submission" date="2018-05" db="EMBL/GenBank/DDBJ databases">
        <title>A metagenomic window into the 2 km-deep terrestrial subsurface aquifer revealed taxonomically and functionally diverse microbial community comprising novel uncultured bacterial lineages.</title>
        <authorList>
            <person name="Kadnikov V.V."/>
            <person name="Mardanov A.V."/>
            <person name="Beletsky A.V."/>
            <person name="Banks D."/>
            <person name="Pimenov N.V."/>
            <person name="Frank Y.A."/>
            <person name="Karnachuk O.V."/>
            <person name="Ravin N.V."/>
        </authorList>
    </citation>
    <scope>NUCLEOTIDE SEQUENCE [LARGE SCALE GENOMIC DNA]</scope>
    <source>
        <strain evidence="2">BY5</strain>
    </source>
</reference>
<evidence type="ECO:0000313" key="2">
    <source>
        <dbReference type="EMBL" id="RCK76011.1"/>
    </source>
</evidence>
<comment type="caution">
    <text evidence="2">The sequence shown here is derived from an EMBL/GenBank/DDBJ whole genome shotgun (WGS) entry which is preliminary data.</text>
</comment>
<proteinExistence type="predicted"/>